<dbReference type="SUPFAM" id="SSF74650">
    <property type="entry name" value="Galactose mutarotase-like"/>
    <property type="match status" value="1"/>
</dbReference>
<comment type="caution">
    <text evidence="1">The sequence shown here is derived from an EMBL/GenBank/DDBJ whole genome shotgun (WGS) entry which is preliminary data.</text>
</comment>
<accession>A0A1L8SXL9</accession>
<dbReference type="InterPro" id="IPR037481">
    <property type="entry name" value="LacX"/>
</dbReference>
<dbReference type="AlphaFoldDB" id="A0A1L8SXL9"/>
<dbReference type="STRING" id="319970.RV00_GL001232"/>
<name>A0A1L8SXL9_9ENTE</name>
<reference evidence="1 2" key="1">
    <citation type="submission" date="2014-12" db="EMBL/GenBank/DDBJ databases">
        <title>Draft genome sequences of 29 type strains of Enterococci.</title>
        <authorList>
            <person name="Zhong Z."/>
            <person name="Sun Z."/>
            <person name="Liu W."/>
            <person name="Zhang W."/>
            <person name="Zhang H."/>
        </authorList>
    </citation>
    <scope>NUCLEOTIDE SEQUENCE [LARGE SCALE GENOMIC DNA]</scope>
    <source>
        <strain evidence="1 2">DSM 22802</strain>
    </source>
</reference>
<dbReference type="InterPro" id="IPR011013">
    <property type="entry name" value="Gal_mutarotase_sf_dom"/>
</dbReference>
<gene>
    <name evidence="1" type="ORF">RV00_GL001232</name>
</gene>
<keyword evidence="2" id="KW-1185">Reference proteome</keyword>
<organism evidence="1 2">
    <name type="scientific">Enterococcus devriesei</name>
    <dbReference type="NCBI Taxonomy" id="319970"/>
    <lineage>
        <taxon>Bacteria</taxon>
        <taxon>Bacillati</taxon>
        <taxon>Bacillota</taxon>
        <taxon>Bacilli</taxon>
        <taxon>Lactobacillales</taxon>
        <taxon>Enterococcaceae</taxon>
        <taxon>Enterococcus</taxon>
    </lineage>
</organism>
<dbReference type="PANTHER" id="PTHR11122">
    <property type="entry name" value="APOSPORY-ASSOCIATED PROTEIN C-RELATED"/>
    <property type="match status" value="1"/>
</dbReference>
<dbReference type="InterPro" id="IPR008183">
    <property type="entry name" value="Aldose_1/G6P_1-epimerase"/>
</dbReference>
<proteinExistence type="predicted"/>
<dbReference type="GO" id="GO:0030246">
    <property type="term" value="F:carbohydrate binding"/>
    <property type="evidence" value="ECO:0007669"/>
    <property type="project" value="InterPro"/>
</dbReference>
<dbReference type="Pfam" id="PF01263">
    <property type="entry name" value="Aldose_epim"/>
    <property type="match status" value="1"/>
</dbReference>
<dbReference type="PANTHER" id="PTHR11122:SF13">
    <property type="entry name" value="GLUCOSE-6-PHOSPHATE 1-EPIMERASE"/>
    <property type="match status" value="1"/>
</dbReference>
<dbReference type="Proteomes" id="UP000183700">
    <property type="component" value="Unassembled WGS sequence"/>
</dbReference>
<dbReference type="GO" id="GO:0016853">
    <property type="term" value="F:isomerase activity"/>
    <property type="evidence" value="ECO:0007669"/>
    <property type="project" value="InterPro"/>
</dbReference>
<evidence type="ECO:0000313" key="1">
    <source>
        <dbReference type="EMBL" id="OJG36787.1"/>
    </source>
</evidence>
<dbReference type="GO" id="GO:0005975">
    <property type="term" value="P:carbohydrate metabolic process"/>
    <property type="evidence" value="ECO:0007669"/>
    <property type="project" value="InterPro"/>
</dbReference>
<evidence type="ECO:0000313" key="2">
    <source>
        <dbReference type="Proteomes" id="UP000183700"/>
    </source>
</evidence>
<protein>
    <submittedName>
        <fullName evidence="1">Aldose 1-epimerase</fullName>
    </submittedName>
</protein>
<dbReference type="CDD" id="cd09024">
    <property type="entry name" value="Aldose_epim_lacX"/>
    <property type="match status" value="1"/>
</dbReference>
<sequence>MFMSVTITNDFLEATINEKGAELVSLRANEIEYIWQADPQYWGRHAPILFPFVGRLKDNQYSYQGKTYPIGQHGFARDKEFKVLEQTKEKVTLVLTSDEETKKVYPFDFSLTVSYEIWGEGVRIRFDVENTGEEEMIFALGGHPAFNIPLTDELQFDDYFIAFSPQKSRVKIPLDGPFTNLDQKTIGQTNTNIQLSRGLFKEDALIYETRGLNAYTLGSEESSHSVTLAYNNIPYVGLWSPYPAEAPFVCIEPWWGFADTVDSNGRLEDKEGMNRLAGNEHFKTEFSITVS</sequence>
<dbReference type="Gene3D" id="2.70.98.10">
    <property type="match status" value="1"/>
</dbReference>
<dbReference type="InterPro" id="IPR014718">
    <property type="entry name" value="GH-type_carb-bd"/>
</dbReference>
<dbReference type="EMBL" id="JXKM01000002">
    <property type="protein sequence ID" value="OJG36787.1"/>
    <property type="molecule type" value="Genomic_DNA"/>
</dbReference>